<evidence type="ECO:0000313" key="3">
    <source>
        <dbReference type="Proteomes" id="UP001371456"/>
    </source>
</evidence>
<accession>A0AAN8XZX2</accession>
<proteinExistence type="predicted"/>
<gene>
    <name evidence="2" type="ORF">RDI58_029413</name>
</gene>
<sequence>MDIPQLDSTSSTTSLVESRFQLINTE</sequence>
<name>A0AAN8XZX2_SOLBU</name>
<feature type="region of interest" description="Disordered" evidence="1">
    <location>
        <begin position="1"/>
        <end position="26"/>
    </location>
</feature>
<dbReference type="Proteomes" id="UP001371456">
    <property type="component" value="Unassembled WGS sequence"/>
</dbReference>
<keyword evidence="3" id="KW-1185">Reference proteome</keyword>
<organism evidence="2 3">
    <name type="scientific">Solanum bulbocastanum</name>
    <name type="common">Wild potato</name>
    <dbReference type="NCBI Taxonomy" id="147425"/>
    <lineage>
        <taxon>Eukaryota</taxon>
        <taxon>Viridiplantae</taxon>
        <taxon>Streptophyta</taxon>
        <taxon>Embryophyta</taxon>
        <taxon>Tracheophyta</taxon>
        <taxon>Spermatophyta</taxon>
        <taxon>Magnoliopsida</taxon>
        <taxon>eudicotyledons</taxon>
        <taxon>Gunneridae</taxon>
        <taxon>Pentapetalae</taxon>
        <taxon>asterids</taxon>
        <taxon>lamiids</taxon>
        <taxon>Solanales</taxon>
        <taxon>Solanaceae</taxon>
        <taxon>Solanoideae</taxon>
        <taxon>Solaneae</taxon>
        <taxon>Solanum</taxon>
    </lineage>
</organism>
<comment type="caution">
    <text evidence="2">The sequence shown here is derived from an EMBL/GenBank/DDBJ whole genome shotgun (WGS) entry which is preliminary data.</text>
</comment>
<dbReference type="EMBL" id="JBANQN010000012">
    <property type="protein sequence ID" value="KAK6774174.1"/>
    <property type="molecule type" value="Genomic_DNA"/>
</dbReference>
<evidence type="ECO:0000256" key="1">
    <source>
        <dbReference type="SAM" id="MobiDB-lite"/>
    </source>
</evidence>
<evidence type="ECO:0000313" key="2">
    <source>
        <dbReference type="EMBL" id="KAK6774174.1"/>
    </source>
</evidence>
<protein>
    <submittedName>
        <fullName evidence="2">Uncharacterized protein</fullName>
    </submittedName>
</protein>
<dbReference type="AlphaFoldDB" id="A0AAN8XZX2"/>
<reference evidence="2 3" key="1">
    <citation type="submission" date="2024-02" db="EMBL/GenBank/DDBJ databases">
        <title>de novo genome assembly of Solanum bulbocastanum strain 11H21.</title>
        <authorList>
            <person name="Hosaka A.J."/>
        </authorList>
    </citation>
    <scope>NUCLEOTIDE SEQUENCE [LARGE SCALE GENOMIC DNA]</scope>
    <source>
        <tissue evidence="2">Young leaves</tissue>
    </source>
</reference>